<feature type="transmembrane region" description="Helical" evidence="7">
    <location>
        <begin position="436"/>
        <end position="464"/>
    </location>
</feature>
<feature type="transmembrane region" description="Helical" evidence="7">
    <location>
        <begin position="312"/>
        <end position="329"/>
    </location>
</feature>
<dbReference type="GO" id="GO:0005886">
    <property type="term" value="C:plasma membrane"/>
    <property type="evidence" value="ECO:0007669"/>
    <property type="project" value="TreeGrafter"/>
</dbReference>
<gene>
    <name evidence="9" type="primary">LOC108073417</name>
</gene>
<dbReference type="GeneID" id="108073417"/>
<comment type="similarity">
    <text evidence="2">Belongs to the SLC13A/DASS transporter (TC 2.A.47) family. NADC subfamily.</text>
</comment>
<dbReference type="RefSeq" id="XP_017020528.1">
    <property type="nucleotide sequence ID" value="XM_017165039.3"/>
</dbReference>
<feature type="transmembrane region" description="Helical" evidence="7">
    <location>
        <begin position="515"/>
        <end position="535"/>
    </location>
</feature>
<keyword evidence="5 7" id="KW-1133">Transmembrane helix</keyword>
<keyword evidence="8" id="KW-1185">Reference proteome</keyword>
<dbReference type="InterPro" id="IPR001898">
    <property type="entry name" value="SLC13A/DASS"/>
</dbReference>
<proteinExistence type="inferred from homology"/>
<accession>A0A6P4IDD0</accession>
<keyword evidence="6 7" id="KW-0472">Membrane</keyword>
<dbReference type="Proteomes" id="UP001652661">
    <property type="component" value="Chromosome 3R"/>
</dbReference>
<evidence type="ECO:0000256" key="4">
    <source>
        <dbReference type="ARBA" id="ARBA00022692"/>
    </source>
</evidence>
<keyword evidence="3" id="KW-0813">Transport</keyword>
<dbReference type="PANTHER" id="PTHR10283">
    <property type="entry name" value="SOLUTE CARRIER FAMILY 13 MEMBER"/>
    <property type="match status" value="1"/>
</dbReference>
<evidence type="ECO:0000256" key="3">
    <source>
        <dbReference type="ARBA" id="ARBA00022448"/>
    </source>
</evidence>
<feature type="transmembrane region" description="Helical" evidence="7">
    <location>
        <begin position="93"/>
        <end position="113"/>
    </location>
</feature>
<feature type="transmembrane region" description="Helical" evidence="7">
    <location>
        <begin position="350"/>
        <end position="370"/>
    </location>
</feature>
<protein>
    <submittedName>
        <fullName evidence="9">Protein I'm not dead yet 2-like</fullName>
    </submittedName>
</protein>
<sequence length="565" mass="62737">MEDPKPPRRFAARNCCKYHWRGKLSVIIPILTSPIFILGIQQNKKEYKCFYMIVTMALLWITEAIPIYVTALLPVAFLPLTGLVSADVVCAKYFSDTVVMFLGGLIVALAIEYSNLHTRIALRVIRIVGGSPRRLLAGILIVTVFVSMWISNSAGTAMMCPIVKAVINEMEVNNVFPVYMTQEEEPTGEDEPPHLNMLAMVFYIAVAYCAGIGGTGTLIGTGTNLVFRGIYNQRFPNADEEITFTNFMMYCLPIVCILNAVCVYFSFLITHMGLFRPNSKTGQAVKKANENKKLVEEVMRQRYKELGPMSCHEIQVALIFILMIILLFTRRPGFFDGWDTLVNAKQVKGSAPVILIILVLFALPTQYVFFKYCCGKAPFPGQQLDSLLSWRFVHENIPWGLVFLLGGGFALAEASQTSGVNRMVADSLKVFSSMPAYAVQMIMVLMGMLVSAVNSNVVVANIMIPVLCEMAVVIKIHPLVLTLPTTVSISMCYFLPVSTPPNAMVCQYANIKTKYLALSGIVPSIIGYFMVIFNANTYGKLVFKGLSEYPSWADDKNDTRAGFNL</sequence>
<feature type="transmembrane region" description="Helical" evidence="7">
    <location>
        <begin position="476"/>
        <end position="495"/>
    </location>
</feature>
<feature type="transmembrane region" description="Helical" evidence="7">
    <location>
        <begin position="247"/>
        <end position="269"/>
    </location>
</feature>
<name>A0A6P4IDD0_DROKI</name>
<evidence type="ECO:0000256" key="6">
    <source>
        <dbReference type="ARBA" id="ARBA00023136"/>
    </source>
</evidence>
<dbReference type="OrthoDB" id="6493944at2759"/>
<dbReference type="GO" id="GO:0015137">
    <property type="term" value="F:citrate transmembrane transporter activity"/>
    <property type="evidence" value="ECO:0007669"/>
    <property type="project" value="TreeGrafter"/>
</dbReference>
<feature type="transmembrane region" description="Helical" evidence="7">
    <location>
        <begin position="50"/>
        <end position="73"/>
    </location>
</feature>
<feature type="transmembrane region" description="Helical" evidence="7">
    <location>
        <begin position="200"/>
        <end position="227"/>
    </location>
</feature>
<dbReference type="PANTHER" id="PTHR10283:SF82">
    <property type="entry name" value="SOLUTE CARRIER FAMILY 13 MEMBER 2"/>
    <property type="match status" value="1"/>
</dbReference>
<dbReference type="InterPro" id="IPR031312">
    <property type="entry name" value="Na/sul_symport_CS"/>
</dbReference>
<evidence type="ECO:0000256" key="5">
    <source>
        <dbReference type="ARBA" id="ARBA00022989"/>
    </source>
</evidence>
<evidence type="ECO:0000313" key="9">
    <source>
        <dbReference type="RefSeq" id="XP_017020528.1"/>
    </source>
</evidence>
<dbReference type="Pfam" id="PF00939">
    <property type="entry name" value="Na_sulph_symp"/>
    <property type="match status" value="1"/>
</dbReference>
<reference evidence="9" key="1">
    <citation type="submission" date="2025-08" db="UniProtKB">
        <authorList>
            <consortium name="RefSeq"/>
        </authorList>
    </citation>
    <scope>IDENTIFICATION</scope>
    <source>
        <strain evidence="9">14028-0561.14</strain>
        <tissue evidence="9">Whole fly</tissue>
    </source>
</reference>
<dbReference type="GO" id="GO:0015141">
    <property type="term" value="F:succinate transmembrane transporter activity"/>
    <property type="evidence" value="ECO:0007669"/>
    <property type="project" value="TreeGrafter"/>
</dbReference>
<evidence type="ECO:0000256" key="2">
    <source>
        <dbReference type="ARBA" id="ARBA00006772"/>
    </source>
</evidence>
<organism evidence="8 9">
    <name type="scientific">Drosophila kikkawai</name>
    <name type="common">Fruit fly</name>
    <dbReference type="NCBI Taxonomy" id="30033"/>
    <lineage>
        <taxon>Eukaryota</taxon>
        <taxon>Metazoa</taxon>
        <taxon>Ecdysozoa</taxon>
        <taxon>Arthropoda</taxon>
        <taxon>Hexapoda</taxon>
        <taxon>Insecta</taxon>
        <taxon>Pterygota</taxon>
        <taxon>Neoptera</taxon>
        <taxon>Endopterygota</taxon>
        <taxon>Diptera</taxon>
        <taxon>Brachycera</taxon>
        <taxon>Muscomorpha</taxon>
        <taxon>Ephydroidea</taxon>
        <taxon>Drosophilidae</taxon>
        <taxon>Drosophila</taxon>
        <taxon>Sophophora</taxon>
    </lineage>
</organism>
<evidence type="ECO:0000256" key="7">
    <source>
        <dbReference type="SAM" id="Phobius"/>
    </source>
</evidence>
<dbReference type="AlphaFoldDB" id="A0A6P4IDD0"/>
<dbReference type="PROSITE" id="PS01271">
    <property type="entry name" value="NA_SULFATE"/>
    <property type="match status" value="1"/>
</dbReference>
<evidence type="ECO:0000313" key="8">
    <source>
        <dbReference type="Proteomes" id="UP001652661"/>
    </source>
</evidence>
<keyword evidence="4 7" id="KW-0812">Transmembrane</keyword>
<feature type="transmembrane region" description="Helical" evidence="7">
    <location>
        <begin position="134"/>
        <end position="151"/>
    </location>
</feature>
<evidence type="ECO:0000256" key="1">
    <source>
        <dbReference type="ARBA" id="ARBA00004141"/>
    </source>
</evidence>
<comment type="subcellular location">
    <subcellularLocation>
        <location evidence="1">Membrane</location>
        <topology evidence="1">Multi-pass membrane protein</topology>
    </subcellularLocation>
</comment>